<evidence type="ECO:0000256" key="7">
    <source>
        <dbReference type="ARBA" id="ARBA00022553"/>
    </source>
</evidence>
<keyword evidence="14" id="KW-1185">Reference proteome</keyword>
<dbReference type="GO" id="GO:0045053">
    <property type="term" value="P:protein retention in Golgi apparatus"/>
    <property type="evidence" value="ECO:0007669"/>
    <property type="project" value="TreeGrafter"/>
</dbReference>
<dbReference type="Gene3D" id="1.20.1270.60">
    <property type="entry name" value="Arfaptin homology (AH) domain/BAR domain"/>
    <property type="match status" value="1"/>
</dbReference>
<keyword evidence="7" id="KW-0597">Phosphoprotein</keyword>
<dbReference type="GO" id="GO:0042147">
    <property type="term" value="P:retrograde transport, endosome to Golgi"/>
    <property type="evidence" value="ECO:0007669"/>
    <property type="project" value="TreeGrafter"/>
</dbReference>
<dbReference type="PANTHER" id="PTHR10555:SF170">
    <property type="entry name" value="FI18122P1"/>
    <property type="match status" value="1"/>
</dbReference>
<dbReference type="SMART" id="SM00312">
    <property type="entry name" value="PX"/>
    <property type="match status" value="1"/>
</dbReference>
<dbReference type="GO" id="GO:0035091">
    <property type="term" value="F:phosphatidylinositol binding"/>
    <property type="evidence" value="ECO:0007669"/>
    <property type="project" value="InterPro"/>
</dbReference>
<comment type="caution">
    <text evidence="13">The sequence shown here is derived from an EMBL/GenBank/DDBJ whole genome shotgun (WGS) entry which is preliminary data.</text>
</comment>
<organism evidence="13 14">
    <name type="scientific">Rhizoclosmatium globosum</name>
    <dbReference type="NCBI Taxonomy" id="329046"/>
    <lineage>
        <taxon>Eukaryota</taxon>
        <taxon>Fungi</taxon>
        <taxon>Fungi incertae sedis</taxon>
        <taxon>Chytridiomycota</taxon>
        <taxon>Chytridiomycota incertae sedis</taxon>
        <taxon>Chytridiomycetes</taxon>
        <taxon>Chytridiales</taxon>
        <taxon>Chytriomycetaceae</taxon>
        <taxon>Rhizoclosmatium</taxon>
    </lineage>
</organism>
<feature type="region of interest" description="Disordered" evidence="11">
    <location>
        <begin position="94"/>
        <end position="117"/>
    </location>
</feature>
<dbReference type="Gene3D" id="3.30.1520.10">
    <property type="entry name" value="Phox-like domain"/>
    <property type="match status" value="1"/>
</dbReference>
<gene>
    <name evidence="13" type="ORF">BCR33DRAFT_767802</name>
</gene>
<evidence type="ECO:0000259" key="12">
    <source>
        <dbReference type="PROSITE" id="PS50195"/>
    </source>
</evidence>
<keyword evidence="9" id="KW-0333">Golgi apparatus</keyword>
<dbReference type="STRING" id="329046.A0A1Y2C2F7"/>
<reference evidence="13 14" key="1">
    <citation type="submission" date="2016-07" db="EMBL/GenBank/DDBJ databases">
        <title>Pervasive Adenine N6-methylation of Active Genes in Fungi.</title>
        <authorList>
            <consortium name="DOE Joint Genome Institute"/>
            <person name="Mondo S.J."/>
            <person name="Dannebaum R.O."/>
            <person name="Kuo R.C."/>
            <person name="Labutti K."/>
            <person name="Haridas S."/>
            <person name="Kuo A."/>
            <person name="Salamov A."/>
            <person name="Ahrendt S.R."/>
            <person name="Lipzen A."/>
            <person name="Sullivan W."/>
            <person name="Andreopoulos W.B."/>
            <person name="Clum A."/>
            <person name="Lindquist E."/>
            <person name="Daum C."/>
            <person name="Ramamoorthy G.K."/>
            <person name="Gryganskyi A."/>
            <person name="Culley D."/>
            <person name="Magnuson J.K."/>
            <person name="James T.Y."/>
            <person name="O'Malley M.A."/>
            <person name="Stajich J.E."/>
            <person name="Spatafora J.W."/>
            <person name="Visel A."/>
            <person name="Grigoriev I.V."/>
        </authorList>
    </citation>
    <scope>NUCLEOTIDE SEQUENCE [LARGE SCALE GENOMIC DNA]</scope>
    <source>
        <strain evidence="13 14">JEL800</strain>
    </source>
</reference>
<dbReference type="PROSITE" id="PS50195">
    <property type="entry name" value="PX"/>
    <property type="match status" value="1"/>
</dbReference>
<dbReference type="EMBL" id="MCGO01000033">
    <property type="protein sequence ID" value="ORY41067.1"/>
    <property type="molecule type" value="Genomic_DNA"/>
</dbReference>
<dbReference type="FunFam" id="1.20.1270.60:FF:000022">
    <property type="entry name" value="Sorting nexin 3 protein"/>
    <property type="match status" value="1"/>
</dbReference>
<proteinExistence type="inferred from homology"/>
<dbReference type="Pfam" id="PF00787">
    <property type="entry name" value="PX"/>
    <property type="match status" value="1"/>
</dbReference>
<dbReference type="OrthoDB" id="271164at2759"/>
<feature type="domain" description="PX" evidence="12">
    <location>
        <begin position="176"/>
        <end position="292"/>
    </location>
</feature>
<evidence type="ECO:0000256" key="5">
    <source>
        <dbReference type="ARBA" id="ARBA00022448"/>
    </source>
</evidence>
<dbReference type="InterPro" id="IPR036871">
    <property type="entry name" value="PX_dom_sf"/>
</dbReference>
<evidence type="ECO:0000256" key="2">
    <source>
        <dbReference type="ARBA" id="ARBA00004496"/>
    </source>
</evidence>
<dbReference type="Proteomes" id="UP000193642">
    <property type="component" value="Unassembled WGS sequence"/>
</dbReference>
<dbReference type="CDD" id="cd06859">
    <property type="entry name" value="PX_SNX1_2_like"/>
    <property type="match status" value="1"/>
</dbReference>
<evidence type="ECO:0000313" key="14">
    <source>
        <dbReference type="Proteomes" id="UP000193642"/>
    </source>
</evidence>
<evidence type="ECO:0000256" key="6">
    <source>
        <dbReference type="ARBA" id="ARBA00022490"/>
    </source>
</evidence>
<dbReference type="InterPro" id="IPR001683">
    <property type="entry name" value="PX_dom"/>
</dbReference>
<feature type="region of interest" description="Disordered" evidence="11">
    <location>
        <begin position="1"/>
        <end position="57"/>
    </location>
</feature>
<sequence>MDHDEFGSGVWGGDDSSLPPLPLTSSIALTTSAPPLDIDAANDEYEPQNTETNYKNYSSNPLNLDALSLGHAPFATASSAFEDPFDARSHFAPVEQQPSYSSDSQGDAWGSPFASSSNPYAAQPHVPLKGGIAVTTTITPTPVLFDPLANVQRDEDEDEEHAQREADDADNEHLYEFQVSISEPQKIGNELMGGYTIYKVSTWTNCPGYKHSSFSVSRRYSDFLWLYNQLVERYPGAIIQPLPGKQNLGRFAEDFVESRRAGLEKFLRKTVSHSLFQQDTDLRLFLESSTFATDQKEAKPTSSFISIPGLTAAASTFAAGANSGRILDNAELDKRRHQMDFVDERHLKVLQKALESLVKQRRDYANASFEFGESLNALAAVEGGKPIGRSLAVVGEIHKRIKELHDKQASMDITNMAATVEEHLRLIGAIRVAFAGRMKAFTVWQNADLAVKKKKEGIERMRADPKARADQIVGGLNNLPELEGQARFAWDELKKVTDLVNKEMERYDKERIADFTGSVQAVLKSFVENQKEIIRLWESYYELTGQESPSGEKQE</sequence>
<feature type="compositionally biased region" description="Polar residues" evidence="11">
    <location>
        <begin position="96"/>
        <end position="105"/>
    </location>
</feature>
<name>A0A1Y2C2F7_9FUNG</name>
<keyword evidence="5" id="KW-0813">Transport</keyword>
<dbReference type="Pfam" id="PF09325">
    <property type="entry name" value="Vps5"/>
    <property type="match status" value="1"/>
</dbReference>
<feature type="compositionally biased region" description="Polar residues" evidence="11">
    <location>
        <begin position="47"/>
        <end position="57"/>
    </location>
</feature>
<feature type="compositionally biased region" description="Low complexity" evidence="11">
    <location>
        <begin position="23"/>
        <end position="35"/>
    </location>
</feature>
<evidence type="ECO:0000256" key="8">
    <source>
        <dbReference type="ARBA" id="ARBA00022927"/>
    </source>
</evidence>
<dbReference type="GO" id="GO:0005768">
    <property type="term" value="C:endosome"/>
    <property type="evidence" value="ECO:0007669"/>
    <property type="project" value="TreeGrafter"/>
</dbReference>
<dbReference type="SUPFAM" id="SSF64268">
    <property type="entry name" value="PX domain"/>
    <property type="match status" value="1"/>
</dbReference>
<dbReference type="GO" id="GO:0005829">
    <property type="term" value="C:cytosol"/>
    <property type="evidence" value="ECO:0007669"/>
    <property type="project" value="GOC"/>
</dbReference>
<keyword evidence="10" id="KW-0472">Membrane</keyword>
<dbReference type="PANTHER" id="PTHR10555">
    <property type="entry name" value="SORTING NEXIN"/>
    <property type="match status" value="1"/>
</dbReference>
<dbReference type="GO" id="GO:0015031">
    <property type="term" value="P:protein transport"/>
    <property type="evidence" value="ECO:0007669"/>
    <property type="project" value="UniProtKB-KW"/>
</dbReference>
<keyword evidence="8" id="KW-0653">Protein transport</keyword>
<protein>
    <submittedName>
        <fullName evidence="13">Vps5-domain-containing protein</fullName>
    </submittedName>
</protein>
<evidence type="ECO:0000256" key="9">
    <source>
        <dbReference type="ARBA" id="ARBA00023034"/>
    </source>
</evidence>
<comment type="similarity">
    <text evidence="4">Belongs to the sorting nexin family.</text>
</comment>
<dbReference type="GO" id="GO:0030904">
    <property type="term" value="C:retromer complex"/>
    <property type="evidence" value="ECO:0007669"/>
    <property type="project" value="UniProtKB-ARBA"/>
</dbReference>
<evidence type="ECO:0000256" key="3">
    <source>
        <dbReference type="ARBA" id="ARBA00004555"/>
    </source>
</evidence>
<dbReference type="GO" id="GO:0005794">
    <property type="term" value="C:Golgi apparatus"/>
    <property type="evidence" value="ECO:0007669"/>
    <property type="project" value="UniProtKB-SubCell"/>
</dbReference>
<dbReference type="AlphaFoldDB" id="A0A1Y2C2F7"/>
<dbReference type="InterPro" id="IPR015404">
    <property type="entry name" value="Vps5_C"/>
</dbReference>
<keyword evidence="6" id="KW-0963">Cytoplasm</keyword>
<dbReference type="InterPro" id="IPR027267">
    <property type="entry name" value="AH/BAR_dom_sf"/>
</dbReference>
<evidence type="ECO:0000256" key="4">
    <source>
        <dbReference type="ARBA" id="ARBA00010883"/>
    </source>
</evidence>
<comment type="subcellular location">
    <subcellularLocation>
        <location evidence="2">Cytoplasm</location>
    </subcellularLocation>
    <subcellularLocation>
        <location evidence="3">Golgi apparatus</location>
    </subcellularLocation>
    <subcellularLocation>
        <location evidence="1">Membrane</location>
        <topology evidence="1">Peripheral membrane protein</topology>
        <orientation evidence="1">Cytoplasmic side</orientation>
    </subcellularLocation>
</comment>
<evidence type="ECO:0000256" key="11">
    <source>
        <dbReference type="SAM" id="MobiDB-lite"/>
    </source>
</evidence>
<evidence type="ECO:0000313" key="13">
    <source>
        <dbReference type="EMBL" id="ORY41067.1"/>
    </source>
</evidence>
<accession>A0A1Y2C2F7</accession>
<evidence type="ECO:0000256" key="1">
    <source>
        <dbReference type="ARBA" id="ARBA00004287"/>
    </source>
</evidence>
<evidence type="ECO:0000256" key="10">
    <source>
        <dbReference type="ARBA" id="ARBA00023136"/>
    </source>
</evidence>